<feature type="non-terminal residue" evidence="1">
    <location>
        <position position="1"/>
    </location>
</feature>
<evidence type="ECO:0000313" key="1">
    <source>
        <dbReference type="EMBL" id="NXC92365.1"/>
    </source>
</evidence>
<dbReference type="Proteomes" id="UP000631545">
    <property type="component" value="Unassembled WGS sequence"/>
</dbReference>
<accession>A0A851RJ24</accession>
<feature type="non-terminal residue" evidence="1">
    <location>
        <position position="91"/>
    </location>
</feature>
<sequence>HDCTFCVEAVIQAVAAQLRRELEEPAHDFRLRVLDMTGLSDSISSHKHTWTTIWHSTVALAMACTEVSKHQQEFQRHGSKQHKGCSGGATA</sequence>
<organism evidence="1 2">
    <name type="scientific">Tychaedon coryphoeus</name>
    <name type="common">Karoo scrub-robin</name>
    <name type="synonym">Erythropygia coryphaeus</name>
    <dbReference type="NCBI Taxonomy" id="614051"/>
    <lineage>
        <taxon>Eukaryota</taxon>
        <taxon>Metazoa</taxon>
        <taxon>Chordata</taxon>
        <taxon>Craniata</taxon>
        <taxon>Vertebrata</taxon>
        <taxon>Euteleostomi</taxon>
        <taxon>Archelosauria</taxon>
        <taxon>Archosauria</taxon>
        <taxon>Dinosauria</taxon>
        <taxon>Saurischia</taxon>
        <taxon>Theropoda</taxon>
        <taxon>Coelurosauria</taxon>
        <taxon>Aves</taxon>
        <taxon>Neognathae</taxon>
        <taxon>Neoaves</taxon>
        <taxon>Telluraves</taxon>
        <taxon>Australaves</taxon>
        <taxon>Passeriformes</taxon>
        <taxon>Muscicapidae</taxon>
        <taxon>Cercotrichas</taxon>
    </lineage>
</organism>
<proteinExistence type="predicted"/>
<reference evidence="1" key="1">
    <citation type="submission" date="2019-09" db="EMBL/GenBank/DDBJ databases">
        <title>Bird 10,000 Genomes (B10K) Project - Family phase.</title>
        <authorList>
            <person name="Zhang G."/>
        </authorList>
    </citation>
    <scope>NUCLEOTIDE SEQUENCE</scope>
    <source>
        <strain evidence="1">OUT-0024</strain>
        <tissue evidence="1">Muscle</tissue>
    </source>
</reference>
<dbReference type="AlphaFoldDB" id="A0A851RJ24"/>
<gene>
    <name evidence="1" type="primary">Lrrc14_5</name>
    <name evidence="1" type="ORF">CERCOR_R14809</name>
</gene>
<evidence type="ECO:0000313" key="2">
    <source>
        <dbReference type="Proteomes" id="UP000631545"/>
    </source>
</evidence>
<protein>
    <submittedName>
        <fullName evidence="1">LRC14 protein</fullName>
    </submittedName>
</protein>
<comment type="caution">
    <text evidence="1">The sequence shown here is derived from an EMBL/GenBank/DDBJ whole genome shotgun (WGS) entry which is preliminary data.</text>
</comment>
<keyword evidence="2" id="KW-1185">Reference proteome</keyword>
<name>A0A851RJ24_TYCCO</name>
<dbReference type="EMBL" id="WBND01002917">
    <property type="protein sequence ID" value="NXC92365.1"/>
    <property type="molecule type" value="Genomic_DNA"/>
</dbReference>